<evidence type="ECO:0000256" key="3">
    <source>
        <dbReference type="ARBA" id="ARBA00022833"/>
    </source>
</evidence>
<protein>
    <recommendedName>
        <fullName evidence="7">LIM zinc-binding domain-containing protein</fullName>
    </recommendedName>
</protein>
<evidence type="ECO:0000313" key="9">
    <source>
        <dbReference type="Proteomes" id="UP001206595"/>
    </source>
</evidence>
<feature type="domain" description="LIM zinc-binding" evidence="7">
    <location>
        <begin position="416"/>
        <end position="476"/>
    </location>
</feature>
<dbReference type="PANTHER" id="PTHR24205:SF16">
    <property type="entry name" value="GH01042P-RELATED"/>
    <property type="match status" value="1"/>
</dbReference>
<keyword evidence="1 5" id="KW-0479">Metal-binding</keyword>
<gene>
    <name evidence="8" type="ORF">K450DRAFT_230498</name>
</gene>
<accession>A0AAD5HGZ6</accession>
<dbReference type="PANTHER" id="PTHR24205">
    <property type="entry name" value="FOUR AND A HALF LIM DOMAINS PROTEIN"/>
    <property type="match status" value="1"/>
</dbReference>
<dbReference type="GO" id="GO:0003712">
    <property type="term" value="F:transcription coregulator activity"/>
    <property type="evidence" value="ECO:0007669"/>
    <property type="project" value="TreeGrafter"/>
</dbReference>
<evidence type="ECO:0000256" key="2">
    <source>
        <dbReference type="ARBA" id="ARBA00022737"/>
    </source>
</evidence>
<dbReference type="GeneID" id="75912607"/>
<keyword evidence="4 5" id="KW-0440">LIM domain</keyword>
<evidence type="ECO:0000259" key="7">
    <source>
        <dbReference type="PROSITE" id="PS50023"/>
    </source>
</evidence>
<dbReference type="GO" id="GO:0046872">
    <property type="term" value="F:metal ion binding"/>
    <property type="evidence" value="ECO:0007669"/>
    <property type="project" value="UniProtKB-KW"/>
</dbReference>
<evidence type="ECO:0000256" key="5">
    <source>
        <dbReference type="PROSITE-ProRule" id="PRU00125"/>
    </source>
</evidence>
<feature type="domain" description="LIM zinc-binding" evidence="7">
    <location>
        <begin position="128"/>
        <end position="189"/>
    </location>
</feature>
<dbReference type="SMART" id="SM00132">
    <property type="entry name" value="LIM"/>
    <property type="match status" value="4"/>
</dbReference>
<feature type="region of interest" description="Disordered" evidence="6">
    <location>
        <begin position="193"/>
        <end position="218"/>
    </location>
</feature>
<dbReference type="EMBL" id="MU620904">
    <property type="protein sequence ID" value="KAI8581643.1"/>
    <property type="molecule type" value="Genomic_DNA"/>
</dbReference>
<dbReference type="GO" id="GO:0005634">
    <property type="term" value="C:nucleus"/>
    <property type="evidence" value="ECO:0007669"/>
    <property type="project" value="TreeGrafter"/>
</dbReference>
<dbReference type="Proteomes" id="UP001206595">
    <property type="component" value="Unassembled WGS sequence"/>
</dbReference>
<comment type="caution">
    <text evidence="8">The sequence shown here is derived from an EMBL/GenBank/DDBJ whole genome shotgun (WGS) entry which is preliminary data.</text>
</comment>
<reference evidence="8" key="1">
    <citation type="submission" date="2021-06" db="EMBL/GenBank/DDBJ databases">
        <authorList>
            <consortium name="DOE Joint Genome Institute"/>
            <person name="Mondo S.J."/>
            <person name="Amses K.R."/>
            <person name="Simmons D.R."/>
            <person name="Longcore J.E."/>
            <person name="Seto K."/>
            <person name="Alves G.H."/>
            <person name="Bonds A.E."/>
            <person name="Quandt C.A."/>
            <person name="Davis W.J."/>
            <person name="Chang Y."/>
            <person name="Letcher P.M."/>
            <person name="Powell M.J."/>
            <person name="Kuo A."/>
            <person name="Labutti K."/>
            <person name="Pangilinan J."/>
            <person name="Andreopoulos W."/>
            <person name="Tritt A."/>
            <person name="Riley R."/>
            <person name="Hundley H."/>
            <person name="Johnson J."/>
            <person name="Lipzen A."/>
            <person name="Barry K."/>
            <person name="Berbee M.L."/>
            <person name="Buchler N.E."/>
            <person name="Grigoriev I.V."/>
            <person name="Spatafora J.W."/>
            <person name="Stajich J.E."/>
            <person name="James T.Y."/>
        </authorList>
    </citation>
    <scope>NUCLEOTIDE SEQUENCE</scope>
    <source>
        <strain evidence="8">AG</strain>
    </source>
</reference>
<dbReference type="AlphaFoldDB" id="A0AAD5HGZ6"/>
<dbReference type="CDD" id="cd08368">
    <property type="entry name" value="LIM"/>
    <property type="match status" value="1"/>
</dbReference>
<dbReference type="RefSeq" id="XP_051446647.1">
    <property type="nucleotide sequence ID" value="XM_051587260.1"/>
</dbReference>
<keyword evidence="9" id="KW-1185">Reference proteome</keyword>
<feature type="domain" description="LIM zinc-binding" evidence="7">
    <location>
        <begin position="509"/>
        <end position="574"/>
    </location>
</feature>
<dbReference type="SUPFAM" id="SSF57716">
    <property type="entry name" value="Glucocorticoid receptor-like (DNA-binding domain)"/>
    <property type="match status" value="1"/>
</dbReference>
<dbReference type="PROSITE" id="PS50023">
    <property type="entry name" value="LIM_DOMAIN_2"/>
    <property type="match status" value="3"/>
</dbReference>
<evidence type="ECO:0000256" key="1">
    <source>
        <dbReference type="ARBA" id="ARBA00022723"/>
    </source>
</evidence>
<proteinExistence type="predicted"/>
<name>A0AAD5HGZ6_UMBRA</name>
<feature type="region of interest" description="Disordered" evidence="6">
    <location>
        <begin position="324"/>
        <end position="343"/>
    </location>
</feature>
<dbReference type="PROSITE" id="PS00478">
    <property type="entry name" value="LIM_DOMAIN_1"/>
    <property type="match status" value="3"/>
</dbReference>
<dbReference type="InterPro" id="IPR001781">
    <property type="entry name" value="Znf_LIM"/>
</dbReference>
<keyword evidence="2" id="KW-0677">Repeat</keyword>
<evidence type="ECO:0000313" key="8">
    <source>
        <dbReference type="EMBL" id="KAI8581643.1"/>
    </source>
</evidence>
<evidence type="ECO:0000256" key="6">
    <source>
        <dbReference type="SAM" id="MobiDB-lite"/>
    </source>
</evidence>
<sequence>MGYCSRCGEISFGGKCRKCGGRAVASIANGLGSESQGSVVDRWQSQYASSILGSPEEKPQKTTSTPALLNRQVSKRASYSARSPSLAARRCCANCSKRLYVDTLAFVEGDATPQHYCADCYNRLYLKGSCRQCFKNVFRKDAHVEHNGKYWHHACFNCQGCRKALGDQPMVDLAGRPCCEPCLMAQEGQKHAKTASVHSARNLPSPDQVPPSSPTLSRYDSISSLSSFASSNASPFMRPRLDTRLFDSNDSNIMTSPIHESPRDIVSRATTPALSQASSGSVRSIDSVVSNVSYQPLGGDKPSRYNRQRTNSMPSLAQDILHGHQDSGEKKVPPPSLQRQRRQSTYFADKVQRCHECHDIANGITIRLPKADGFEIFHQSCLRCAGCKDIFTESDYIADGDAIYHPQCRLPAVGGVRCVQCFKGISGKFFKNNGKAYHPECFTCTSCVHVLDPGRPFYEIKGEAFCEPCTQNRTNRIQTAPVSPIEDIDATSKIFAKRTKALPQLGGTKTCPRCSKSVGFLEETPGPRASRWHKKCLTCGGCKKQMDSSATVLEGDRAEWIPFCRACRGFGSGGR</sequence>
<keyword evidence="3 5" id="KW-0862">Zinc</keyword>
<evidence type="ECO:0000256" key="4">
    <source>
        <dbReference type="ARBA" id="ARBA00023038"/>
    </source>
</evidence>
<dbReference type="Gene3D" id="2.10.110.10">
    <property type="entry name" value="Cysteine Rich Protein"/>
    <property type="match status" value="4"/>
</dbReference>
<reference evidence="8" key="2">
    <citation type="journal article" date="2022" name="Proc. Natl. Acad. Sci. U.S.A.">
        <title>Diploid-dominant life cycles characterize the early evolution of Fungi.</title>
        <authorList>
            <person name="Amses K.R."/>
            <person name="Simmons D.R."/>
            <person name="Longcore J.E."/>
            <person name="Mondo S.J."/>
            <person name="Seto K."/>
            <person name="Jeronimo G.H."/>
            <person name="Bonds A.E."/>
            <person name="Quandt C.A."/>
            <person name="Davis W.J."/>
            <person name="Chang Y."/>
            <person name="Federici B.A."/>
            <person name="Kuo A."/>
            <person name="LaButti K."/>
            <person name="Pangilinan J."/>
            <person name="Andreopoulos W."/>
            <person name="Tritt A."/>
            <person name="Riley R."/>
            <person name="Hundley H."/>
            <person name="Johnson J."/>
            <person name="Lipzen A."/>
            <person name="Barry K."/>
            <person name="Lang B.F."/>
            <person name="Cuomo C.A."/>
            <person name="Buchler N.E."/>
            <person name="Grigoriev I.V."/>
            <person name="Spatafora J.W."/>
            <person name="Stajich J.E."/>
            <person name="James T.Y."/>
        </authorList>
    </citation>
    <scope>NUCLEOTIDE SEQUENCE</scope>
    <source>
        <strain evidence="8">AG</strain>
    </source>
</reference>
<organism evidence="8 9">
    <name type="scientific">Umbelopsis ramanniana AG</name>
    <dbReference type="NCBI Taxonomy" id="1314678"/>
    <lineage>
        <taxon>Eukaryota</taxon>
        <taxon>Fungi</taxon>
        <taxon>Fungi incertae sedis</taxon>
        <taxon>Mucoromycota</taxon>
        <taxon>Mucoromycotina</taxon>
        <taxon>Umbelopsidomycetes</taxon>
        <taxon>Umbelopsidales</taxon>
        <taxon>Umbelopsidaceae</taxon>
        <taxon>Umbelopsis</taxon>
    </lineage>
</organism>
<dbReference type="Pfam" id="PF00412">
    <property type="entry name" value="LIM"/>
    <property type="match status" value="2"/>
</dbReference>